<comment type="similarity">
    <text evidence="1 2">Belongs to the UPF0178 family.</text>
</comment>
<evidence type="ECO:0000256" key="2">
    <source>
        <dbReference type="HAMAP-Rule" id="MF_00489"/>
    </source>
</evidence>
<dbReference type="HAMAP" id="MF_00489">
    <property type="entry name" value="UPF0178"/>
    <property type="match status" value="1"/>
</dbReference>
<dbReference type="EMBL" id="QFQZ01000003">
    <property type="protein sequence ID" value="PZR37014.1"/>
    <property type="molecule type" value="Genomic_DNA"/>
</dbReference>
<gene>
    <name evidence="3" type="ORF">DI526_02145</name>
</gene>
<proteinExistence type="inferred from homology"/>
<dbReference type="InterPro" id="IPR003791">
    <property type="entry name" value="UPF0178"/>
</dbReference>
<evidence type="ECO:0000256" key="1">
    <source>
        <dbReference type="ARBA" id="ARBA00008522"/>
    </source>
</evidence>
<dbReference type="AlphaFoldDB" id="A0A2W5X7P3"/>
<dbReference type="PANTHER" id="PTHR35146">
    <property type="entry name" value="UPF0178 PROTEIN YAII"/>
    <property type="match status" value="1"/>
</dbReference>
<reference evidence="3 4" key="1">
    <citation type="submission" date="2017-08" db="EMBL/GenBank/DDBJ databases">
        <title>Infants hospitalized years apart are colonized by the same room-sourced microbial strains.</title>
        <authorList>
            <person name="Brooks B."/>
            <person name="Olm M.R."/>
            <person name="Firek B.A."/>
            <person name="Baker R."/>
            <person name="Thomas B.C."/>
            <person name="Morowitz M.J."/>
            <person name="Banfield J.F."/>
        </authorList>
    </citation>
    <scope>NUCLEOTIDE SEQUENCE [LARGE SCALE GENOMIC DNA]</scope>
    <source>
        <strain evidence="3">S2_003_000_R2_4</strain>
    </source>
</reference>
<dbReference type="RefSeq" id="WP_304273582.1">
    <property type="nucleotide sequence ID" value="NZ_QFQZ01000003.1"/>
</dbReference>
<dbReference type="Proteomes" id="UP000249393">
    <property type="component" value="Unassembled WGS sequence"/>
</dbReference>
<dbReference type="Pfam" id="PF02639">
    <property type="entry name" value="DUF188"/>
    <property type="match status" value="1"/>
</dbReference>
<organism evidence="3 4">
    <name type="scientific">Caulobacter segnis</name>
    <dbReference type="NCBI Taxonomy" id="88688"/>
    <lineage>
        <taxon>Bacteria</taxon>
        <taxon>Pseudomonadati</taxon>
        <taxon>Pseudomonadota</taxon>
        <taxon>Alphaproteobacteria</taxon>
        <taxon>Caulobacterales</taxon>
        <taxon>Caulobacteraceae</taxon>
        <taxon>Caulobacter</taxon>
    </lineage>
</organism>
<dbReference type="CDD" id="cd18720">
    <property type="entry name" value="PIN_YqxD-like"/>
    <property type="match status" value="1"/>
</dbReference>
<protein>
    <recommendedName>
        <fullName evidence="2">UPF0178 protein DI526_02145</fullName>
    </recommendedName>
</protein>
<dbReference type="PANTHER" id="PTHR35146:SF1">
    <property type="entry name" value="UPF0178 PROTEIN YAII"/>
    <property type="match status" value="1"/>
</dbReference>
<name>A0A2W5X7P3_9CAUL</name>
<sequence length="158" mass="16809">MTATLFIDADACPVKDEAYKVAARHGFKTFVVSNSWIRVPLTPVIEQIVVDAGPDVADDWIAERCGPGDVVVTNDIPLADRVLKAGGAAVAPNGRVFSHDMIGSALASRSIGEHLRSMGEVTKGPAAFANADRSRFLQALDQLVVKAKRAAPPPPRRP</sequence>
<comment type="caution">
    <text evidence="3">The sequence shown here is derived from an EMBL/GenBank/DDBJ whole genome shotgun (WGS) entry which is preliminary data.</text>
</comment>
<evidence type="ECO:0000313" key="3">
    <source>
        <dbReference type="EMBL" id="PZR37014.1"/>
    </source>
</evidence>
<dbReference type="NCBIfam" id="NF001095">
    <property type="entry name" value="PRK00124.1"/>
    <property type="match status" value="1"/>
</dbReference>
<evidence type="ECO:0000313" key="4">
    <source>
        <dbReference type="Proteomes" id="UP000249393"/>
    </source>
</evidence>
<accession>A0A2W5X7P3</accession>